<organism evidence="3 4">
    <name type="scientific">Ciona savignyi</name>
    <name type="common">Pacific transparent sea squirt</name>
    <dbReference type="NCBI Taxonomy" id="51511"/>
    <lineage>
        <taxon>Eukaryota</taxon>
        <taxon>Metazoa</taxon>
        <taxon>Chordata</taxon>
        <taxon>Tunicata</taxon>
        <taxon>Ascidiacea</taxon>
        <taxon>Phlebobranchia</taxon>
        <taxon>Cionidae</taxon>
        <taxon>Ciona</taxon>
    </lineage>
</organism>
<dbReference type="Gene3D" id="1.10.720.40">
    <property type="match status" value="1"/>
</dbReference>
<protein>
    <recommendedName>
        <fullName evidence="2">LEM domain-containing protein</fullName>
    </recommendedName>
</protein>
<dbReference type="Proteomes" id="UP000007875">
    <property type="component" value="Unassembled WGS sequence"/>
</dbReference>
<accession>H2Z5K3</accession>
<dbReference type="Pfam" id="PF03020">
    <property type="entry name" value="LEM"/>
    <property type="match status" value="1"/>
</dbReference>
<reference evidence="3" key="2">
    <citation type="submission" date="2025-08" db="UniProtKB">
        <authorList>
            <consortium name="Ensembl"/>
        </authorList>
    </citation>
    <scope>IDENTIFICATION</scope>
</reference>
<feature type="region of interest" description="Disordered" evidence="1">
    <location>
        <begin position="64"/>
        <end position="88"/>
    </location>
</feature>
<feature type="domain" description="LEM" evidence="2">
    <location>
        <begin position="5"/>
        <end position="49"/>
    </location>
</feature>
<name>H2Z5K3_CIOSA</name>
<reference evidence="4" key="1">
    <citation type="submission" date="2003-08" db="EMBL/GenBank/DDBJ databases">
        <authorList>
            <person name="Birren B."/>
            <person name="Nusbaum C."/>
            <person name="Abebe A."/>
            <person name="Abouelleil A."/>
            <person name="Adekoya E."/>
            <person name="Ait-zahra M."/>
            <person name="Allen N."/>
            <person name="Allen T."/>
            <person name="An P."/>
            <person name="Anderson M."/>
            <person name="Anderson S."/>
            <person name="Arachchi H."/>
            <person name="Armbruster J."/>
            <person name="Bachantsang P."/>
            <person name="Baldwin J."/>
            <person name="Barry A."/>
            <person name="Bayul T."/>
            <person name="Blitshsteyn B."/>
            <person name="Bloom T."/>
            <person name="Blye J."/>
            <person name="Boguslavskiy L."/>
            <person name="Borowsky M."/>
            <person name="Boukhgalter B."/>
            <person name="Brunache A."/>
            <person name="Butler J."/>
            <person name="Calixte N."/>
            <person name="Calvo S."/>
            <person name="Camarata J."/>
            <person name="Campo K."/>
            <person name="Chang J."/>
            <person name="Cheshatsang Y."/>
            <person name="Citroen M."/>
            <person name="Collymore A."/>
            <person name="Considine T."/>
            <person name="Cook A."/>
            <person name="Cooke P."/>
            <person name="Corum B."/>
            <person name="Cuomo C."/>
            <person name="David R."/>
            <person name="Dawoe T."/>
            <person name="Degray S."/>
            <person name="Dodge S."/>
            <person name="Dooley K."/>
            <person name="Dorje P."/>
            <person name="Dorjee K."/>
            <person name="Dorris L."/>
            <person name="Duffey N."/>
            <person name="Dupes A."/>
            <person name="Elkins T."/>
            <person name="Engels R."/>
            <person name="Erickson J."/>
            <person name="Farina A."/>
            <person name="Faro S."/>
            <person name="Ferreira P."/>
            <person name="Fischer H."/>
            <person name="Fitzgerald M."/>
            <person name="Foley K."/>
            <person name="Gage D."/>
            <person name="Galagan J."/>
            <person name="Gearin G."/>
            <person name="Gnerre S."/>
            <person name="Gnirke A."/>
            <person name="Goyette A."/>
            <person name="Graham J."/>
            <person name="Grandbois E."/>
            <person name="Gyaltsen K."/>
            <person name="Hafez N."/>
            <person name="Hagopian D."/>
            <person name="Hagos B."/>
            <person name="Hall J."/>
            <person name="Hatcher B."/>
            <person name="Heller A."/>
            <person name="Higgins H."/>
            <person name="Honan T."/>
            <person name="Horn A."/>
            <person name="Houde N."/>
            <person name="Hughes L."/>
            <person name="Hulme W."/>
            <person name="Husby E."/>
            <person name="Iliev I."/>
            <person name="Jaffe D."/>
            <person name="Jones C."/>
            <person name="Kamal M."/>
            <person name="Kamat A."/>
            <person name="Kamvysselis M."/>
            <person name="Karlsson E."/>
            <person name="Kells C."/>
            <person name="Kieu A."/>
            <person name="Kisner P."/>
            <person name="Kodira C."/>
            <person name="Kulbokas E."/>
            <person name="Labutti K."/>
            <person name="Lama D."/>
            <person name="Landers T."/>
            <person name="Leger J."/>
            <person name="Levine S."/>
            <person name="Lewis D."/>
            <person name="Lewis T."/>
            <person name="Lindblad-toh K."/>
            <person name="Liu X."/>
            <person name="Lokyitsang T."/>
            <person name="Lokyitsang Y."/>
            <person name="Lucien O."/>
            <person name="Lui A."/>
            <person name="Ma L.J."/>
            <person name="Mabbitt R."/>
            <person name="Macdonald J."/>
            <person name="Maclean C."/>
            <person name="Major J."/>
            <person name="Manning J."/>
            <person name="Marabella R."/>
            <person name="Maru K."/>
            <person name="Matthews C."/>
            <person name="Mauceli E."/>
            <person name="Mccarthy M."/>
            <person name="Mcdonough S."/>
            <person name="Mcghee T."/>
            <person name="Meldrim J."/>
            <person name="Meneus L."/>
            <person name="Mesirov J."/>
            <person name="Mihalev A."/>
            <person name="Mihova T."/>
            <person name="Mikkelsen T."/>
            <person name="Mlenga V."/>
            <person name="Moru K."/>
            <person name="Mozes J."/>
            <person name="Mulrain L."/>
            <person name="Munson G."/>
            <person name="Naylor J."/>
            <person name="Newes C."/>
            <person name="Nguyen C."/>
            <person name="Nguyen N."/>
            <person name="Nguyen T."/>
            <person name="Nicol R."/>
            <person name="Nielsen C."/>
            <person name="Nizzari M."/>
            <person name="Norbu C."/>
            <person name="Norbu N."/>
            <person name="O'donnell P."/>
            <person name="Okoawo O."/>
            <person name="O'leary S."/>
            <person name="Omotosho B."/>
            <person name="O'neill K."/>
            <person name="Osman S."/>
            <person name="Parker S."/>
            <person name="Perrin D."/>
            <person name="Phunkhang P."/>
            <person name="Piqani B."/>
            <person name="Purcell S."/>
            <person name="Rachupka T."/>
            <person name="Ramasamy U."/>
            <person name="Rameau R."/>
            <person name="Ray V."/>
            <person name="Raymond C."/>
            <person name="Retta R."/>
            <person name="Richardson S."/>
            <person name="Rise C."/>
            <person name="Rodriguez J."/>
            <person name="Rogers J."/>
            <person name="Rogov P."/>
            <person name="Rutman M."/>
            <person name="Schupbach R."/>
            <person name="Seaman C."/>
            <person name="Settipalli S."/>
            <person name="Sharpe T."/>
            <person name="Sheridan J."/>
            <person name="Sherpa N."/>
            <person name="Shi J."/>
            <person name="Smirnov S."/>
            <person name="Smith C."/>
            <person name="Sougnez C."/>
            <person name="Spencer B."/>
            <person name="Stalker J."/>
            <person name="Stange-thomann N."/>
            <person name="Stavropoulos S."/>
            <person name="Stetson K."/>
            <person name="Stone C."/>
            <person name="Stone S."/>
            <person name="Stubbs M."/>
            <person name="Talamas J."/>
            <person name="Tchuinga P."/>
            <person name="Tenzing P."/>
            <person name="Tesfaye S."/>
            <person name="Theodore J."/>
            <person name="Thoulutsang Y."/>
            <person name="Topham K."/>
            <person name="Towey S."/>
            <person name="Tsamla T."/>
            <person name="Tsomo N."/>
            <person name="Vallee D."/>
            <person name="Vassiliev H."/>
            <person name="Venkataraman V."/>
            <person name="Vinson J."/>
            <person name="Vo A."/>
            <person name="Wade C."/>
            <person name="Wang S."/>
            <person name="Wangchuk T."/>
            <person name="Wangdi T."/>
            <person name="Whittaker C."/>
            <person name="Wilkinson J."/>
            <person name="Wu Y."/>
            <person name="Wyman D."/>
            <person name="Yadav S."/>
            <person name="Yang S."/>
            <person name="Yang X."/>
            <person name="Yeager S."/>
            <person name="Yee E."/>
            <person name="Young G."/>
            <person name="Zainoun J."/>
            <person name="Zembeck L."/>
            <person name="Zimmer A."/>
            <person name="Zody M."/>
            <person name="Lander E."/>
        </authorList>
    </citation>
    <scope>NUCLEOTIDE SEQUENCE [LARGE SCALE GENOMIC DNA]</scope>
</reference>
<dbReference type="InParanoid" id="H2Z5K3"/>
<dbReference type="SUPFAM" id="SSF63451">
    <property type="entry name" value="LEM domain"/>
    <property type="match status" value="1"/>
</dbReference>
<sequence>MNEILDSISSLSDTDLRKEMVNAGLPLTPITQSTRRIFQQRLANKRFSLLRNIQDDNTVEVPTKDTTETVDTGDDIESGDPCVEVRSPEPHSPVFVVFMSMENETSSSTSTMEVFHDQVSALKFLSQNKNGRLMRFENRGKAE</sequence>
<proteinExistence type="predicted"/>
<dbReference type="AlphaFoldDB" id="H2Z5K3"/>
<evidence type="ECO:0000256" key="1">
    <source>
        <dbReference type="SAM" id="MobiDB-lite"/>
    </source>
</evidence>
<evidence type="ECO:0000259" key="2">
    <source>
        <dbReference type="PROSITE" id="PS50954"/>
    </source>
</evidence>
<reference evidence="3" key="3">
    <citation type="submission" date="2025-09" db="UniProtKB">
        <authorList>
            <consortium name="Ensembl"/>
        </authorList>
    </citation>
    <scope>IDENTIFICATION</scope>
</reference>
<evidence type="ECO:0000313" key="4">
    <source>
        <dbReference type="Proteomes" id="UP000007875"/>
    </source>
</evidence>
<dbReference type="CDD" id="cd12934">
    <property type="entry name" value="LEM"/>
    <property type="match status" value="1"/>
</dbReference>
<dbReference type="SMART" id="SM00540">
    <property type="entry name" value="LEM"/>
    <property type="match status" value="1"/>
</dbReference>
<dbReference type="HOGENOM" id="CLU_1810467_0_0_1"/>
<keyword evidence="4" id="KW-1185">Reference proteome</keyword>
<dbReference type="Ensembl" id="ENSCSAVT00000013014.1">
    <property type="protein sequence ID" value="ENSCSAVP00000012865.1"/>
    <property type="gene ID" value="ENSCSAVG00000007554.1"/>
</dbReference>
<dbReference type="InterPro" id="IPR011015">
    <property type="entry name" value="LEM/LEM-like_dom_sf"/>
</dbReference>
<dbReference type="InterPro" id="IPR003887">
    <property type="entry name" value="LEM_dom"/>
</dbReference>
<dbReference type="PROSITE" id="PS50954">
    <property type="entry name" value="LEM"/>
    <property type="match status" value="1"/>
</dbReference>
<evidence type="ECO:0000313" key="3">
    <source>
        <dbReference type="Ensembl" id="ENSCSAVP00000012865.1"/>
    </source>
</evidence>